<dbReference type="SMART" id="SM00382">
    <property type="entry name" value="AAA"/>
    <property type="match status" value="2"/>
</dbReference>
<dbReference type="SUPFAM" id="SSF90123">
    <property type="entry name" value="ABC transporter transmembrane region"/>
    <property type="match status" value="2"/>
</dbReference>
<evidence type="ECO:0000256" key="6">
    <source>
        <dbReference type="ARBA" id="ARBA00022989"/>
    </source>
</evidence>
<dbReference type="Gene3D" id="1.20.1560.10">
    <property type="entry name" value="ABC transporter type 1, transmembrane domain"/>
    <property type="match status" value="2"/>
</dbReference>
<dbReference type="InterPro" id="IPR050173">
    <property type="entry name" value="ABC_transporter_C-like"/>
</dbReference>
<keyword evidence="6 8" id="KW-1133">Transmembrane helix</keyword>
<dbReference type="PROSITE" id="PS50893">
    <property type="entry name" value="ABC_TRANSPORTER_2"/>
    <property type="match status" value="2"/>
</dbReference>
<evidence type="ECO:0000256" key="1">
    <source>
        <dbReference type="ARBA" id="ARBA00004370"/>
    </source>
</evidence>
<feature type="transmembrane region" description="Helical" evidence="8">
    <location>
        <begin position="861"/>
        <end position="880"/>
    </location>
</feature>
<dbReference type="Proteomes" id="UP000829291">
    <property type="component" value="Chromosome 3"/>
</dbReference>
<keyword evidence="4" id="KW-0547">Nucleotide-binding</keyword>
<feature type="domain" description="ABC transmembrane type-1" evidence="10">
    <location>
        <begin position="711"/>
        <end position="1003"/>
    </location>
</feature>
<dbReference type="RefSeq" id="XP_046592008.1">
    <property type="nucleotide sequence ID" value="XM_046736052.1"/>
</dbReference>
<evidence type="ECO:0000313" key="11">
    <source>
        <dbReference type="Proteomes" id="UP000829291"/>
    </source>
</evidence>
<feature type="transmembrane region" description="Helical" evidence="8">
    <location>
        <begin position="973"/>
        <end position="995"/>
    </location>
</feature>
<evidence type="ECO:0000256" key="4">
    <source>
        <dbReference type="ARBA" id="ARBA00022741"/>
    </source>
</evidence>
<dbReference type="InterPro" id="IPR036640">
    <property type="entry name" value="ABC1_TM_sf"/>
</dbReference>
<feature type="transmembrane region" description="Helical" evidence="8">
    <location>
        <begin position="140"/>
        <end position="162"/>
    </location>
</feature>
<dbReference type="CDD" id="cd03244">
    <property type="entry name" value="ABCC_MRP_domain2"/>
    <property type="match status" value="1"/>
</dbReference>
<keyword evidence="3 8" id="KW-0812">Transmembrane</keyword>
<keyword evidence="2" id="KW-0813">Transport</keyword>
<evidence type="ECO:0000256" key="8">
    <source>
        <dbReference type="SAM" id="Phobius"/>
    </source>
</evidence>
<dbReference type="Pfam" id="PF00664">
    <property type="entry name" value="ABC_membrane"/>
    <property type="match status" value="2"/>
</dbReference>
<feature type="transmembrane region" description="Helical" evidence="8">
    <location>
        <begin position="212"/>
        <end position="234"/>
    </location>
</feature>
<feature type="transmembrane region" description="Helical" evidence="8">
    <location>
        <begin position="833"/>
        <end position="855"/>
    </location>
</feature>
<evidence type="ECO:0000256" key="2">
    <source>
        <dbReference type="ARBA" id="ARBA00022448"/>
    </source>
</evidence>
<evidence type="ECO:0000259" key="9">
    <source>
        <dbReference type="PROSITE" id="PS50893"/>
    </source>
</evidence>
<feature type="transmembrane region" description="Helical" evidence="8">
    <location>
        <begin position="95"/>
        <end position="120"/>
    </location>
</feature>
<dbReference type="InterPro" id="IPR017871">
    <property type="entry name" value="ABC_transporter-like_CS"/>
</dbReference>
<feature type="domain" description="ABC transporter" evidence="9">
    <location>
        <begin position="423"/>
        <end position="646"/>
    </location>
</feature>
<feature type="transmembrane region" description="Helical" evidence="8">
    <location>
        <begin position="240"/>
        <end position="259"/>
    </location>
</feature>
<proteinExistence type="predicted"/>
<gene>
    <name evidence="12" type="primary">LOC107222787</name>
</gene>
<organism evidence="11 12">
    <name type="scientific">Neodiprion lecontei</name>
    <name type="common">Redheaded pine sawfly</name>
    <dbReference type="NCBI Taxonomy" id="441921"/>
    <lineage>
        <taxon>Eukaryota</taxon>
        <taxon>Metazoa</taxon>
        <taxon>Ecdysozoa</taxon>
        <taxon>Arthropoda</taxon>
        <taxon>Hexapoda</taxon>
        <taxon>Insecta</taxon>
        <taxon>Pterygota</taxon>
        <taxon>Neoptera</taxon>
        <taxon>Endopterygota</taxon>
        <taxon>Hymenoptera</taxon>
        <taxon>Tenthredinoidea</taxon>
        <taxon>Diprionidae</taxon>
        <taxon>Diprioninae</taxon>
        <taxon>Neodiprion</taxon>
    </lineage>
</organism>
<dbReference type="Gene3D" id="3.40.50.300">
    <property type="entry name" value="P-loop containing nucleotide triphosphate hydrolases"/>
    <property type="match status" value="2"/>
</dbReference>
<keyword evidence="5" id="KW-0067">ATP-binding</keyword>
<comment type="subcellular location">
    <subcellularLocation>
        <location evidence="1">Membrane</location>
    </subcellularLocation>
</comment>
<evidence type="ECO:0000256" key="5">
    <source>
        <dbReference type="ARBA" id="ARBA00022840"/>
    </source>
</evidence>
<feature type="domain" description="ABC transporter" evidence="9">
    <location>
        <begin position="1041"/>
        <end position="1274"/>
    </location>
</feature>
<feature type="transmembrane region" description="Helical" evidence="8">
    <location>
        <begin position="763"/>
        <end position="785"/>
    </location>
</feature>
<accession>A0ABM3FVG3</accession>
<dbReference type="PROSITE" id="PS50929">
    <property type="entry name" value="ABC_TM1F"/>
    <property type="match status" value="2"/>
</dbReference>
<dbReference type="PANTHER" id="PTHR24223:SF448">
    <property type="entry name" value="FI20146P1-RELATED"/>
    <property type="match status" value="1"/>
</dbReference>
<dbReference type="InterPro" id="IPR003439">
    <property type="entry name" value="ABC_transporter-like_ATP-bd"/>
</dbReference>
<dbReference type="InterPro" id="IPR003593">
    <property type="entry name" value="AAA+_ATPase"/>
</dbReference>
<dbReference type="InterPro" id="IPR027417">
    <property type="entry name" value="P-loop_NTPase"/>
</dbReference>
<keyword evidence="7 8" id="KW-0472">Membrane</keyword>
<evidence type="ECO:0000256" key="7">
    <source>
        <dbReference type="ARBA" id="ARBA00023136"/>
    </source>
</evidence>
<feature type="transmembrane region" description="Helical" evidence="8">
    <location>
        <begin position="700"/>
        <end position="723"/>
    </location>
</feature>
<feature type="domain" description="ABC transmembrane type-1" evidence="10">
    <location>
        <begin position="98"/>
        <end position="382"/>
    </location>
</feature>
<dbReference type="CDD" id="cd03250">
    <property type="entry name" value="ABCC_MRP_domain1"/>
    <property type="match status" value="1"/>
</dbReference>
<dbReference type="SUPFAM" id="SSF52540">
    <property type="entry name" value="P-loop containing nucleoside triphosphate hydrolases"/>
    <property type="match status" value="2"/>
</dbReference>
<protein>
    <submittedName>
        <fullName evidence="12">Probable multidrug resistance-associated protein lethal(2)03659 isoform X2</fullName>
    </submittedName>
</protein>
<feature type="transmembrane region" description="Helical" evidence="8">
    <location>
        <begin position="946"/>
        <end position="967"/>
    </location>
</feature>
<name>A0ABM3FVG3_NEOLC</name>
<dbReference type="GeneID" id="107222787"/>
<evidence type="ECO:0000256" key="3">
    <source>
        <dbReference type="ARBA" id="ARBA00022692"/>
    </source>
</evidence>
<dbReference type="PANTHER" id="PTHR24223">
    <property type="entry name" value="ATP-BINDING CASSETTE SUB-FAMILY C"/>
    <property type="match status" value="1"/>
</dbReference>
<keyword evidence="11" id="KW-1185">Reference proteome</keyword>
<dbReference type="Pfam" id="PF00005">
    <property type="entry name" value="ABC_tran"/>
    <property type="match status" value="2"/>
</dbReference>
<evidence type="ECO:0000313" key="12">
    <source>
        <dbReference type="RefSeq" id="XP_046592008.1"/>
    </source>
</evidence>
<dbReference type="PROSITE" id="PS00211">
    <property type="entry name" value="ABC_TRANSPORTER_1"/>
    <property type="match status" value="2"/>
</dbReference>
<reference evidence="12" key="1">
    <citation type="submission" date="2025-08" db="UniProtKB">
        <authorList>
            <consortium name="RefSeq"/>
        </authorList>
    </citation>
    <scope>IDENTIFICATION</scope>
    <source>
        <tissue evidence="12">Thorax and Abdomen</tissue>
    </source>
</reference>
<evidence type="ECO:0000259" key="10">
    <source>
        <dbReference type="PROSITE" id="PS50929"/>
    </source>
</evidence>
<sequence length="1279" mass="144316">MDKSEKQQAQRNPREKANPFSIITFAWVLRTFALGYRRELEVTDLYAPLNEHKSNVLGDQISRIWEKEQERCCRTKKGTQPSLLRVLVRCFGPRIMMLGIIIAALEFLVRITQPLMLAGLLRYYRSDNVNGSKMSKDEAYLWAGGIILCSTLNFLVIHPCMLGIMHTGMKIRVACCSLIYRKVLKLSKSALAETTVGQIVNLLSNDVNRFDLAVYFIHYIWLGPLESVVITYLIYREVGWSAVIGMLTLLFFIPLQGYLGKKSSTFRLRIALRTDERIRLMNEIINGIQVIKMYTWEKPFSYLVEIARRKEVNAIKKNSIVLGISSSFDMYTPRLCVFVTILAYVLSGNKITTEQVFMMTAFYNVLRTAMTIAFPISMTQIAEALVSVRRLQKFMLHEEREKPAIKANGQANCEKISNSQHAVMLKNATAKWVPDNKENTLSELNIEIKPGQFVAVIGHVGSGKTSLHHLILRELPLVSGSVEVNGKVAYASQEPWLFASSIRQNILFGRPMDKTRYESVVSVCQLKRDFTLFPYGDKTIVGERGISLSGGQRARINLARAVYSEADIYLFDDPLSAVDAHVGRHLFDECINGYLRGKTRIVATHQHQYLKHVDRIIVMNNGEVEAEGTFEELETAGLDFVKLLQEQVNVPEDNESTRKSLSRKSSIQSMRSEEINDVDPVEEAELRSTGRISAKIYLSYFKAAGSVCFVVTMFLVCILNQGFASGGDYFITYWVNTEETSVNITNGTLVFNWTAPLNRDMCIYTYSGITVATVIFTFLRTYMFVSVCMRASKTLHGNMFRCITRTTMRFFNTNTSGRILNRFSKDMGAIDELLPMSMSDVVQIGLSLLGVIVLVTMINPLLMIPTVIILILLYVMRVIYISTSRSVKRLEGITRSPVFGHLSATLNGLTTIRAFDAEANLSKEFDNHQDLHSSAWYIFISCSRTFGYYLDFTCVIYTGLVTFSFLVLSQETFGGNVGLAITQCIGLTGMLQWGVRQTAEMENHMTSVERVLEYSTLEQEPPLESKPEHKPPEEWPTEGRIQFSNMFLRYDRAEPPVLKNLNFVIMPREKIGIVGRTGAGKSSLISALFRLAYIDGEIFIDDIPSSNLGVHDLRSKISIIPQEPVLFSGRLRENLDPFDEYSDDMLWQALEEVELKEAVNELSGGLNSKMSEGGTNFSVGQRQLVCLARAIVRNNQILVLDEATANVDPQTDVLIQKTIRKKFAGCTVLTIAHRLNTVMDSSKVLVMDAGTMVKEHVTDAVWEPRQRGDGKGRIRGCRV</sequence>
<dbReference type="InterPro" id="IPR011527">
    <property type="entry name" value="ABC1_TM_dom"/>
</dbReference>